<dbReference type="Proteomes" id="UP001208570">
    <property type="component" value="Unassembled WGS sequence"/>
</dbReference>
<gene>
    <name evidence="2" type="ORF">LSH36_32g20072</name>
</gene>
<dbReference type="InterPro" id="IPR004302">
    <property type="entry name" value="Cellulose/chitin-bd_N"/>
</dbReference>
<evidence type="ECO:0000259" key="1">
    <source>
        <dbReference type="Pfam" id="PF03067"/>
    </source>
</evidence>
<keyword evidence="3" id="KW-1185">Reference proteome</keyword>
<dbReference type="Pfam" id="PF03067">
    <property type="entry name" value="LPMO_10"/>
    <property type="match status" value="1"/>
</dbReference>
<feature type="domain" description="Chitin-binding type-4" evidence="1">
    <location>
        <begin position="29"/>
        <end position="221"/>
    </location>
</feature>
<protein>
    <recommendedName>
        <fullName evidence="1">Chitin-binding type-4 domain-containing protein</fullName>
    </recommendedName>
</protein>
<reference evidence="2" key="1">
    <citation type="journal article" date="2023" name="Mol. Biol. Evol.">
        <title>Third-Generation Sequencing Reveals the Adaptive Role of the Epigenome in Three Deep-Sea Polychaetes.</title>
        <authorList>
            <person name="Perez M."/>
            <person name="Aroh O."/>
            <person name="Sun Y."/>
            <person name="Lan Y."/>
            <person name="Juniper S.K."/>
            <person name="Young C.R."/>
            <person name="Angers B."/>
            <person name="Qian P.Y."/>
        </authorList>
    </citation>
    <scope>NUCLEOTIDE SEQUENCE</scope>
    <source>
        <strain evidence="2">P08H-3</strain>
    </source>
</reference>
<sequence length="400" mass="43433">MNEGEKMVKTTSYLFVVLVVTSFRASSGHGRLLEPPSRSSLWRFPNQFPGAVPNYDDNGLNCGGRSYQHFSVDGNCGICGDKWIKGSNVHRPHEAGGKYAKGIITRHYGNSDVINVTIQVTASHKGYFEFRICPNNDVTKPATQDCLNGHLLSLEDGSTKFYYGAKTGFYHMRVRLPGNVVCSQCVFQWKWTTGNSWGVSPSGEGCVGCGPQEEFYGCSDISIGDNSASFDIIPTVNDAENEKTTTTTTAATTTLNSSVEVKNRTTADVLRNTSSCHGSETYKNTDGIDDWCSKHCAMGDCPKSHCVCSDEESTEQPAEQPGEQCHAAGVFANDPAMEGWCVNNCRGGFCPRTHCSCVGDEPRTVACMAVGVWTAISGMNEWCELNCQLGFCPASHCLCV</sequence>
<comment type="caution">
    <text evidence="2">The sequence shown here is derived from an EMBL/GenBank/DDBJ whole genome shotgun (WGS) entry which is preliminary data.</text>
</comment>
<dbReference type="EMBL" id="JAODUP010000032">
    <property type="protein sequence ID" value="KAK2167115.1"/>
    <property type="molecule type" value="Genomic_DNA"/>
</dbReference>
<proteinExistence type="predicted"/>
<evidence type="ECO:0000313" key="2">
    <source>
        <dbReference type="EMBL" id="KAK2167115.1"/>
    </source>
</evidence>
<organism evidence="2 3">
    <name type="scientific">Paralvinella palmiformis</name>
    <dbReference type="NCBI Taxonomy" id="53620"/>
    <lineage>
        <taxon>Eukaryota</taxon>
        <taxon>Metazoa</taxon>
        <taxon>Spiralia</taxon>
        <taxon>Lophotrochozoa</taxon>
        <taxon>Annelida</taxon>
        <taxon>Polychaeta</taxon>
        <taxon>Sedentaria</taxon>
        <taxon>Canalipalpata</taxon>
        <taxon>Terebellida</taxon>
        <taxon>Terebelliformia</taxon>
        <taxon>Alvinellidae</taxon>
        <taxon>Paralvinella</taxon>
    </lineage>
</organism>
<evidence type="ECO:0000313" key="3">
    <source>
        <dbReference type="Proteomes" id="UP001208570"/>
    </source>
</evidence>
<name>A0AAD9KAJ9_9ANNE</name>
<dbReference type="AlphaFoldDB" id="A0AAD9KAJ9"/>
<accession>A0AAD9KAJ9</accession>